<comment type="subcellular location">
    <subcellularLocation>
        <location evidence="1 7">Cell inner membrane</location>
        <topology evidence="1 7">Multi-pass membrane protein</topology>
    </subcellularLocation>
</comment>
<proteinExistence type="inferred from homology"/>
<evidence type="ECO:0000256" key="6">
    <source>
        <dbReference type="ARBA" id="ARBA00023136"/>
    </source>
</evidence>
<keyword evidence="7" id="KW-0813">Transport</keyword>
<comment type="caution">
    <text evidence="9">The sequence shown here is derived from an EMBL/GenBank/DDBJ whole genome shotgun (WGS) entry which is preliminary data.</text>
</comment>
<evidence type="ECO:0000256" key="1">
    <source>
        <dbReference type="ARBA" id="ARBA00004429"/>
    </source>
</evidence>
<feature type="transmembrane region" description="Helical" evidence="7">
    <location>
        <begin position="173"/>
        <end position="195"/>
    </location>
</feature>
<evidence type="ECO:0000256" key="4">
    <source>
        <dbReference type="ARBA" id="ARBA00022692"/>
    </source>
</evidence>
<evidence type="ECO:0000256" key="7">
    <source>
        <dbReference type="RuleBase" id="RU369079"/>
    </source>
</evidence>
<evidence type="ECO:0000313" key="9">
    <source>
        <dbReference type="EMBL" id="NYZ23246.1"/>
    </source>
</evidence>
<keyword evidence="5 7" id="KW-1133">Transmembrane helix</keyword>
<feature type="domain" description="TRAP C4-dicarboxylate transport system permease DctM subunit" evidence="8">
    <location>
        <begin position="6"/>
        <end position="419"/>
    </location>
</feature>
<sequence>MLYVPFAILVAALLFGVPIAFSLTLAGAFGLWITLGDVGQVVEVVGTTVFSSVADYTLSTVPLFILMAFLASQSGVARELFAALSSWTSNIRGGLAVATVGATGMFGALSGASTAAAAVMSQVAVPNMRSHGYADEVAAGAVAVGATTAILIPPSIALVIYGLMTETSLGDLLIAGILPGVLLAVLLAATILIWVRINPTLAPETYPSSWSERVASLRGVWPSATLILLMLSLLYSGIATPTEVGAIGAVSAMALGFALRRLTWQGVMIAVHQTLRASAMIFLIFIAAKIFGYYLSLSQIPQMLVTWVGHLAVNRWFIIVGIIAGYFVLSMFMDELPLMVITLPLTFPIIVSLGFDPVWFGVLTMMMIAMGLVFPPVGMVAFVVSASGGVALSKVYKGTLFLILSIFAATALLMVFPEIALYLPALVRGREF</sequence>
<dbReference type="RefSeq" id="WP_180285015.1">
    <property type="nucleotide sequence ID" value="NZ_JABFDB010000025.1"/>
</dbReference>
<dbReference type="InterPro" id="IPR004681">
    <property type="entry name" value="TRAP_DctM"/>
</dbReference>
<name>A0ABX2TFY9_9PROT</name>
<keyword evidence="4 7" id="KW-0812">Transmembrane</keyword>
<evidence type="ECO:0000259" key="8">
    <source>
        <dbReference type="Pfam" id="PF06808"/>
    </source>
</evidence>
<evidence type="ECO:0000256" key="2">
    <source>
        <dbReference type="ARBA" id="ARBA00022475"/>
    </source>
</evidence>
<reference evidence="9 10" key="1">
    <citation type="submission" date="2020-05" db="EMBL/GenBank/DDBJ databases">
        <title>Azospirillum oleiclasticum sp. nov, a nitrogen-fixing and heavy crude oil-emulsifying bacterium isolated from the crude oil of Yumen Oilfield.</title>
        <authorList>
            <person name="Wu D."/>
            <person name="Cai M."/>
            <person name="Zhang X."/>
        </authorList>
    </citation>
    <scope>NUCLEOTIDE SEQUENCE [LARGE SCALE GENOMIC DNA]</scope>
    <source>
        <strain evidence="9 10">ROY-1-1-2</strain>
    </source>
</reference>
<feature type="transmembrane region" description="Helical" evidence="7">
    <location>
        <begin position="367"/>
        <end position="392"/>
    </location>
</feature>
<feature type="transmembrane region" description="Helical" evidence="7">
    <location>
        <begin position="336"/>
        <end position="355"/>
    </location>
</feature>
<dbReference type="InterPro" id="IPR010656">
    <property type="entry name" value="DctM"/>
</dbReference>
<dbReference type="Proteomes" id="UP000584642">
    <property type="component" value="Unassembled WGS sequence"/>
</dbReference>
<feature type="transmembrane region" description="Helical" evidence="7">
    <location>
        <begin position="137"/>
        <end position="161"/>
    </location>
</feature>
<dbReference type="PIRSF" id="PIRSF006066">
    <property type="entry name" value="HI0050"/>
    <property type="match status" value="1"/>
</dbReference>
<organism evidence="9 10">
    <name type="scientific">Azospirillum oleiclasticum</name>
    <dbReference type="NCBI Taxonomy" id="2735135"/>
    <lineage>
        <taxon>Bacteria</taxon>
        <taxon>Pseudomonadati</taxon>
        <taxon>Pseudomonadota</taxon>
        <taxon>Alphaproteobacteria</taxon>
        <taxon>Rhodospirillales</taxon>
        <taxon>Azospirillaceae</taxon>
        <taxon>Azospirillum</taxon>
    </lineage>
</organism>
<comment type="function">
    <text evidence="7">Part of the tripartite ATP-independent periplasmic (TRAP) transport system.</text>
</comment>
<evidence type="ECO:0000256" key="5">
    <source>
        <dbReference type="ARBA" id="ARBA00022989"/>
    </source>
</evidence>
<feature type="transmembrane region" description="Helical" evidence="7">
    <location>
        <begin position="399"/>
        <end position="423"/>
    </location>
</feature>
<feature type="transmembrane region" description="Helical" evidence="7">
    <location>
        <begin position="56"/>
        <end position="76"/>
    </location>
</feature>
<accession>A0ABX2TFY9</accession>
<feature type="transmembrane region" description="Helical" evidence="7">
    <location>
        <begin position="307"/>
        <end position="329"/>
    </location>
</feature>
<dbReference type="PANTHER" id="PTHR33362:SF5">
    <property type="entry name" value="C4-DICARBOXYLATE TRAP TRANSPORTER LARGE PERMEASE PROTEIN DCTM"/>
    <property type="match status" value="1"/>
</dbReference>
<dbReference type="NCBIfam" id="TIGR00786">
    <property type="entry name" value="dctM"/>
    <property type="match status" value="1"/>
</dbReference>
<keyword evidence="2" id="KW-1003">Cell membrane</keyword>
<feature type="transmembrane region" description="Helical" evidence="7">
    <location>
        <begin position="6"/>
        <end position="35"/>
    </location>
</feature>
<feature type="transmembrane region" description="Helical" evidence="7">
    <location>
        <begin position="244"/>
        <end position="263"/>
    </location>
</feature>
<keyword evidence="3 7" id="KW-0997">Cell inner membrane</keyword>
<comment type="similarity">
    <text evidence="7">Belongs to the TRAP transporter large permease family.</text>
</comment>
<protein>
    <recommendedName>
        <fullName evidence="7">TRAP transporter large permease protein</fullName>
    </recommendedName>
</protein>
<evidence type="ECO:0000256" key="3">
    <source>
        <dbReference type="ARBA" id="ARBA00022519"/>
    </source>
</evidence>
<keyword evidence="6 7" id="KW-0472">Membrane</keyword>
<dbReference type="PANTHER" id="PTHR33362">
    <property type="entry name" value="SIALIC ACID TRAP TRANSPORTER PERMEASE PROTEIN SIAT-RELATED"/>
    <property type="match status" value="1"/>
</dbReference>
<feature type="transmembrane region" description="Helical" evidence="7">
    <location>
        <begin position="275"/>
        <end position="295"/>
    </location>
</feature>
<comment type="subunit">
    <text evidence="7">The complex comprises the extracytoplasmic solute receptor protein and the two transmembrane proteins.</text>
</comment>
<evidence type="ECO:0000313" key="10">
    <source>
        <dbReference type="Proteomes" id="UP000584642"/>
    </source>
</evidence>
<keyword evidence="10" id="KW-1185">Reference proteome</keyword>
<dbReference type="EMBL" id="JABFDB010000025">
    <property type="protein sequence ID" value="NYZ23246.1"/>
    <property type="molecule type" value="Genomic_DNA"/>
</dbReference>
<feature type="transmembrane region" description="Helical" evidence="7">
    <location>
        <begin position="96"/>
        <end position="125"/>
    </location>
</feature>
<dbReference type="Pfam" id="PF06808">
    <property type="entry name" value="DctM"/>
    <property type="match status" value="1"/>
</dbReference>
<gene>
    <name evidence="9" type="ORF">HND93_26365</name>
</gene>